<dbReference type="GO" id="GO:0043565">
    <property type="term" value="F:sequence-specific DNA binding"/>
    <property type="evidence" value="ECO:0007669"/>
    <property type="project" value="InterPro"/>
</dbReference>
<dbReference type="InterPro" id="IPR018060">
    <property type="entry name" value="HTH_AraC"/>
</dbReference>
<dbReference type="InterPro" id="IPR011051">
    <property type="entry name" value="RmlC_Cupin_sf"/>
</dbReference>
<dbReference type="GO" id="GO:0003700">
    <property type="term" value="F:DNA-binding transcription factor activity"/>
    <property type="evidence" value="ECO:0007669"/>
    <property type="project" value="InterPro"/>
</dbReference>
<dbReference type="InterPro" id="IPR009057">
    <property type="entry name" value="Homeodomain-like_sf"/>
</dbReference>
<accession>A0A7X5BU91</accession>
<reference evidence="5 6" key="1">
    <citation type="submission" date="2020-01" db="EMBL/GenBank/DDBJ databases">
        <title>The draft genome sequence of Corallococcus exiguus DSM 14696.</title>
        <authorList>
            <person name="Zhang X."/>
            <person name="Zhu H."/>
        </authorList>
    </citation>
    <scope>NUCLEOTIDE SEQUENCE [LARGE SCALE GENOMIC DNA]</scope>
    <source>
        <strain evidence="5 6">DSM 14696</strain>
    </source>
</reference>
<dbReference type="Pfam" id="PF12852">
    <property type="entry name" value="Cupin_6"/>
    <property type="match status" value="1"/>
</dbReference>
<evidence type="ECO:0000256" key="3">
    <source>
        <dbReference type="ARBA" id="ARBA00023163"/>
    </source>
</evidence>
<dbReference type="RefSeq" id="WP_139915004.1">
    <property type="nucleotide sequence ID" value="NZ_CBCSLE010000003.1"/>
</dbReference>
<dbReference type="SUPFAM" id="SSF51182">
    <property type="entry name" value="RmlC-like cupins"/>
    <property type="match status" value="1"/>
</dbReference>
<sequence>MRKTPNLLAEKPTPLELRDPRGDAVADVLGASLIRHALYNPIEARVPWGLRMPRRNRASFYLVAHGSARLEVEGARTHVLSPGDVGFVPHGTAHVLRDSADSESLPVCDGSYSLNRRPLRIGGRGAATTLVAGFFELSDGLGPVLLQGVPPLVVLSASDPASVPWVSAAVQFMLAESASPRPASNIVLQRLADVLFVLALRSTVGEGQCQRGAIAAVADPRIYESLSLMHARVADPWTVDLLARRVGMSRSGFAARFTDLVGESPLQYLARWRIARAAELLRDTTEKVETIAGRVGYESVPAFSRAFKRWQGTGPAAFRRESFAHSAEKRSR</sequence>
<evidence type="ECO:0000256" key="1">
    <source>
        <dbReference type="ARBA" id="ARBA00023015"/>
    </source>
</evidence>
<organism evidence="5 6">
    <name type="scientific">Corallococcus exiguus</name>
    <dbReference type="NCBI Taxonomy" id="83462"/>
    <lineage>
        <taxon>Bacteria</taxon>
        <taxon>Pseudomonadati</taxon>
        <taxon>Myxococcota</taxon>
        <taxon>Myxococcia</taxon>
        <taxon>Myxococcales</taxon>
        <taxon>Cystobacterineae</taxon>
        <taxon>Myxococcaceae</taxon>
        <taxon>Corallococcus</taxon>
    </lineage>
</organism>
<dbReference type="InterPro" id="IPR032783">
    <property type="entry name" value="AraC_lig"/>
</dbReference>
<name>A0A7X5BU91_9BACT</name>
<evidence type="ECO:0000313" key="5">
    <source>
        <dbReference type="EMBL" id="NBC43859.1"/>
    </source>
</evidence>
<comment type="caution">
    <text evidence="5">The sequence shown here is derived from an EMBL/GenBank/DDBJ whole genome shotgun (WGS) entry which is preliminary data.</text>
</comment>
<gene>
    <name evidence="5" type="ORF">GTZ93_29030</name>
</gene>
<dbReference type="InterPro" id="IPR014710">
    <property type="entry name" value="RmlC-like_jellyroll"/>
</dbReference>
<dbReference type="AlphaFoldDB" id="A0A7X5BU91"/>
<keyword evidence="1" id="KW-0805">Transcription regulation</keyword>
<feature type="domain" description="HTH araC/xylS-type" evidence="4">
    <location>
        <begin position="223"/>
        <end position="321"/>
    </location>
</feature>
<dbReference type="Gene3D" id="2.60.120.10">
    <property type="entry name" value="Jelly Rolls"/>
    <property type="match status" value="1"/>
</dbReference>
<evidence type="ECO:0000256" key="2">
    <source>
        <dbReference type="ARBA" id="ARBA00023125"/>
    </source>
</evidence>
<dbReference type="SMART" id="SM00342">
    <property type="entry name" value="HTH_ARAC"/>
    <property type="match status" value="1"/>
</dbReference>
<proteinExistence type="predicted"/>
<keyword evidence="2" id="KW-0238">DNA-binding</keyword>
<keyword evidence="6" id="KW-1185">Reference proteome</keyword>
<dbReference type="Gene3D" id="1.10.10.60">
    <property type="entry name" value="Homeodomain-like"/>
    <property type="match status" value="2"/>
</dbReference>
<dbReference type="SUPFAM" id="SSF46689">
    <property type="entry name" value="Homeodomain-like"/>
    <property type="match status" value="2"/>
</dbReference>
<evidence type="ECO:0000313" key="6">
    <source>
        <dbReference type="Proteomes" id="UP000537825"/>
    </source>
</evidence>
<evidence type="ECO:0000259" key="4">
    <source>
        <dbReference type="PROSITE" id="PS01124"/>
    </source>
</evidence>
<dbReference type="Pfam" id="PF12833">
    <property type="entry name" value="HTH_18"/>
    <property type="match status" value="1"/>
</dbReference>
<dbReference type="Proteomes" id="UP000537825">
    <property type="component" value="Unassembled WGS sequence"/>
</dbReference>
<dbReference type="PROSITE" id="PS01124">
    <property type="entry name" value="HTH_ARAC_FAMILY_2"/>
    <property type="match status" value="1"/>
</dbReference>
<keyword evidence="3" id="KW-0804">Transcription</keyword>
<protein>
    <submittedName>
        <fullName evidence="5">Helix-turn-helix domain-containing protein</fullName>
    </submittedName>
</protein>
<dbReference type="PANTHER" id="PTHR11019">
    <property type="entry name" value="HTH-TYPE TRANSCRIPTIONAL REGULATOR NIMR"/>
    <property type="match status" value="1"/>
</dbReference>
<dbReference type="EMBL" id="JAAAPK010000009">
    <property type="protein sequence ID" value="NBC43859.1"/>
    <property type="molecule type" value="Genomic_DNA"/>
</dbReference>
<dbReference type="PANTHER" id="PTHR11019:SF159">
    <property type="entry name" value="TRANSCRIPTIONAL REGULATOR-RELATED"/>
    <property type="match status" value="1"/>
</dbReference>